<dbReference type="GO" id="GO:0006900">
    <property type="term" value="P:vesicle budding from membrane"/>
    <property type="evidence" value="ECO:0007669"/>
    <property type="project" value="TreeGrafter"/>
</dbReference>
<feature type="compositionally biased region" description="Basic and acidic residues" evidence="1">
    <location>
        <begin position="430"/>
        <end position="447"/>
    </location>
</feature>
<dbReference type="GO" id="GO:0000815">
    <property type="term" value="C:ESCRT III complex"/>
    <property type="evidence" value="ECO:0007669"/>
    <property type="project" value="TreeGrafter"/>
</dbReference>
<dbReference type="GO" id="GO:0009898">
    <property type="term" value="C:cytoplasmic side of plasma membrane"/>
    <property type="evidence" value="ECO:0007669"/>
    <property type="project" value="TreeGrafter"/>
</dbReference>
<sequence length="474" mass="52375">MFSVSPSQLSTIPTYASVTTSRLKSLYSDFTYQKQSNPTSYASNVEWWRHTLEAALLRGWLSESHNANNTGASSDRLVLHAYGVAFADKFRVEGVGKPLSIPTVIFELCNSKALIPLSDFLSASRSIYDPGWLPYRIASFVVGKPLWWALGQLGIVDNHGAAFGDSGTAERWKKVHGDYVSVGLLEGAAERILERQRLKSSDQLADQLYNMDSFREEFSLVAFEDAPLSALDTKVLLKFLERDKGAVVVRGEVIKFVDEGTAQTAEVTAVDSGLLALKTSVHKLHAQIDSIQHRIDDTTRQISDALRQKRKEIAMTRLRARKQLEDVLKKRLSSLELLQSTLLRVETSAGDIEIMKSYESSTATLREILAHPLLQREKIDETMDAMAAANADAREVDDAIQLGADMAHAEAGMDDSELEAELAALVQEVETEKEQAQRGRLEAEKLRTPAHTPVSEEPTKELAAAPAEKVPIAL</sequence>
<gene>
    <name evidence="2" type="ORF">BD311DRAFT_860431</name>
</gene>
<name>A0A4Q9NAC4_9APHY</name>
<dbReference type="Pfam" id="PF03357">
    <property type="entry name" value="Snf7"/>
    <property type="match status" value="1"/>
</dbReference>
<evidence type="ECO:0000313" key="2">
    <source>
        <dbReference type="EMBL" id="TBU35986.1"/>
    </source>
</evidence>
<dbReference type="GO" id="GO:0032511">
    <property type="term" value="P:late endosome to vacuole transport via multivesicular body sorting pathway"/>
    <property type="evidence" value="ECO:0007669"/>
    <property type="project" value="TreeGrafter"/>
</dbReference>
<dbReference type="PANTHER" id="PTHR22761">
    <property type="entry name" value="CHARGED MULTIVESICULAR BODY PROTEIN"/>
    <property type="match status" value="1"/>
</dbReference>
<dbReference type="AlphaFoldDB" id="A0A4Q9NAC4"/>
<feature type="region of interest" description="Disordered" evidence="1">
    <location>
        <begin position="430"/>
        <end position="474"/>
    </location>
</feature>
<protein>
    <submittedName>
        <fullName evidence="2">Snf7-domain-containing protein</fullName>
    </submittedName>
</protein>
<dbReference type="EMBL" id="ML143386">
    <property type="protein sequence ID" value="TBU35986.1"/>
    <property type="molecule type" value="Genomic_DNA"/>
</dbReference>
<reference evidence="2" key="1">
    <citation type="submission" date="2019-01" db="EMBL/GenBank/DDBJ databases">
        <title>Draft genome sequences of three monokaryotic isolates of the white-rot basidiomycete fungus Dichomitus squalens.</title>
        <authorList>
            <consortium name="DOE Joint Genome Institute"/>
            <person name="Lopez S.C."/>
            <person name="Andreopoulos B."/>
            <person name="Pangilinan J."/>
            <person name="Lipzen A."/>
            <person name="Riley R."/>
            <person name="Ahrendt S."/>
            <person name="Ng V."/>
            <person name="Barry K."/>
            <person name="Daum C."/>
            <person name="Grigoriev I.V."/>
            <person name="Hilden K.S."/>
            <person name="Makela M.R."/>
            <person name="de Vries R.P."/>
        </authorList>
    </citation>
    <scope>NUCLEOTIDE SEQUENCE [LARGE SCALE GENOMIC DNA]</scope>
    <source>
        <strain evidence="2">OM18370.1</strain>
    </source>
</reference>
<evidence type="ECO:0000256" key="1">
    <source>
        <dbReference type="SAM" id="MobiDB-lite"/>
    </source>
</evidence>
<dbReference type="GO" id="GO:0005771">
    <property type="term" value="C:multivesicular body"/>
    <property type="evidence" value="ECO:0007669"/>
    <property type="project" value="TreeGrafter"/>
</dbReference>
<dbReference type="Pfam" id="PF25880">
    <property type="entry name" value="WHD_CHMP7_1st"/>
    <property type="match status" value="1"/>
</dbReference>
<dbReference type="InterPro" id="IPR005024">
    <property type="entry name" value="Snf7_fam"/>
</dbReference>
<dbReference type="PANTHER" id="PTHR22761:SF96">
    <property type="entry name" value="BCDNA.GH08385"/>
    <property type="match status" value="1"/>
</dbReference>
<accession>A0A4Q9NAC4</accession>
<organism evidence="2">
    <name type="scientific">Dichomitus squalens</name>
    <dbReference type="NCBI Taxonomy" id="114155"/>
    <lineage>
        <taxon>Eukaryota</taxon>
        <taxon>Fungi</taxon>
        <taxon>Dikarya</taxon>
        <taxon>Basidiomycota</taxon>
        <taxon>Agaricomycotina</taxon>
        <taxon>Agaricomycetes</taxon>
        <taxon>Polyporales</taxon>
        <taxon>Polyporaceae</taxon>
        <taxon>Dichomitus</taxon>
    </lineage>
</organism>
<dbReference type="OrthoDB" id="10250120at2759"/>
<dbReference type="Proteomes" id="UP000292957">
    <property type="component" value="Unassembled WGS sequence"/>
</dbReference>
<proteinExistence type="predicted"/>